<dbReference type="InterPro" id="IPR025483">
    <property type="entry name" value="Lipase_euk"/>
</dbReference>
<dbReference type="InterPro" id="IPR029058">
    <property type="entry name" value="AB_hydrolase_fold"/>
</dbReference>
<evidence type="ECO:0000256" key="4">
    <source>
        <dbReference type="ARBA" id="ARBA00022963"/>
    </source>
</evidence>
<keyword evidence="4" id="KW-0442">Lipid degradation</keyword>
<sequence>MVVPEVLTSIVQLVAVLLNNLTGDLFHFPENTAIDIIKEAGYPVEIHTVTTEDGYILNMHRIPHNGKETSASKGPILLVHGLLLSSADWVVTREKSLAFVLSEAGYDVWLGNNRGNTYSRSHLRLDPVTDRKEFFDFSYHEMGKFDLPAMIDYVLMQTQKTKIPYVGFSEGTTQFWVMASERPEYNEKILLANFWAPVIEMGGATSIPFNLLANVYPIEKIALLTNLYELFPHATVSNKFRALCLLDDKLCSELFSLIGSSNERMPNKAWKAKILENFPAGMSLKQLYHYVQGVRSKVFRPFDYGEDINMEVYGKPEPDPYDFSRFTAPVVLYYGDADIYVNNARLLELAAPQMKNVTEFRVPYLDFNHLDFMYGINIDRLTEETLKNIDAAVGFSGGNI</sequence>
<dbReference type="OMA" id="EAWHEEL"/>
<dbReference type="Pfam" id="PF04083">
    <property type="entry name" value="Abhydro_lipase"/>
    <property type="match status" value="1"/>
</dbReference>
<protein>
    <recommendedName>
        <fullName evidence="8">Partial AB-hydrolase lipase domain-containing protein</fullName>
    </recommendedName>
</protein>
<dbReference type="OrthoDB" id="9974421at2759"/>
<dbReference type="FunFam" id="3.40.50.1820:FF:000057">
    <property type="entry name" value="Lipase"/>
    <property type="match status" value="1"/>
</dbReference>
<reference evidence="9 11" key="1">
    <citation type="journal article" date="2013" name="Genome Biol.">
        <title>Draft genome of the mountain pine beetle, Dendroctonus ponderosae Hopkins, a major forest pest.</title>
        <authorList>
            <person name="Keeling C.I."/>
            <person name="Yuen M.M."/>
            <person name="Liao N.Y."/>
            <person name="Docking T.R."/>
            <person name="Chan S.K."/>
            <person name="Taylor G.A."/>
            <person name="Palmquist D.L."/>
            <person name="Jackman S.D."/>
            <person name="Nguyen A."/>
            <person name="Li M."/>
            <person name="Henderson H."/>
            <person name="Janes J.K."/>
            <person name="Zhao Y."/>
            <person name="Pandoh P."/>
            <person name="Moore R."/>
            <person name="Sperling F.A."/>
            <person name="Huber D.P."/>
            <person name="Birol I."/>
            <person name="Jones S.J."/>
            <person name="Bohlmann J."/>
        </authorList>
    </citation>
    <scope>NUCLEOTIDE SEQUENCE</scope>
</reference>
<dbReference type="PIRSF" id="PIRSF000862">
    <property type="entry name" value="Steryl_ester_lip"/>
    <property type="match status" value="1"/>
</dbReference>
<dbReference type="HOGENOM" id="CLU_010974_0_3_1"/>
<dbReference type="GO" id="GO:0016788">
    <property type="term" value="F:hydrolase activity, acting on ester bonds"/>
    <property type="evidence" value="ECO:0007669"/>
    <property type="project" value="InterPro"/>
</dbReference>
<evidence type="ECO:0000256" key="6">
    <source>
        <dbReference type="ARBA" id="ARBA00023180"/>
    </source>
</evidence>
<dbReference type="AlphaFoldDB" id="N6UCS5"/>
<dbReference type="EnsemblMetazoa" id="XM_019900642.1">
    <property type="protein sequence ID" value="XP_019756201.1"/>
    <property type="gene ID" value="LOC109534864"/>
</dbReference>
<organism evidence="9">
    <name type="scientific">Dendroctonus ponderosae</name>
    <name type="common">Mountain pine beetle</name>
    <dbReference type="NCBI Taxonomy" id="77166"/>
    <lineage>
        <taxon>Eukaryota</taxon>
        <taxon>Metazoa</taxon>
        <taxon>Ecdysozoa</taxon>
        <taxon>Arthropoda</taxon>
        <taxon>Hexapoda</taxon>
        <taxon>Insecta</taxon>
        <taxon>Pterygota</taxon>
        <taxon>Neoptera</taxon>
        <taxon>Endopterygota</taxon>
        <taxon>Coleoptera</taxon>
        <taxon>Polyphaga</taxon>
        <taxon>Cucujiformia</taxon>
        <taxon>Curculionidae</taxon>
        <taxon>Scolytinae</taxon>
        <taxon>Dendroctonus</taxon>
    </lineage>
</organism>
<feature type="active site" description="Nucleophile" evidence="7">
    <location>
        <position position="169"/>
    </location>
</feature>
<keyword evidence="6" id="KW-0325">Glycoprotein</keyword>
<dbReference type="Gene3D" id="3.40.50.1820">
    <property type="entry name" value="alpha/beta hydrolase"/>
    <property type="match status" value="1"/>
</dbReference>
<evidence type="ECO:0000256" key="5">
    <source>
        <dbReference type="ARBA" id="ARBA00023098"/>
    </source>
</evidence>
<dbReference type="KEGG" id="dpa:109534864"/>
<dbReference type="GO" id="GO:0016042">
    <property type="term" value="P:lipid catabolic process"/>
    <property type="evidence" value="ECO:0007669"/>
    <property type="project" value="UniProtKB-KW"/>
</dbReference>
<dbReference type="InterPro" id="IPR006693">
    <property type="entry name" value="AB_hydrolase_lipase"/>
</dbReference>
<evidence type="ECO:0000259" key="8">
    <source>
        <dbReference type="Pfam" id="PF04083"/>
    </source>
</evidence>
<name>N6UCS5_DENPD</name>
<keyword evidence="5" id="KW-0443">Lipid metabolism</keyword>
<dbReference type="SUPFAM" id="SSF53474">
    <property type="entry name" value="alpha/beta-Hydrolases"/>
    <property type="match status" value="1"/>
</dbReference>
<feature type="active site" description="Charge relay system" evidence="7">
    <location>
        <position position="369"/>
    </location>
</feature>
<comment type="similarity">
    <text evidence="1">Belongs to the AB hydrolase superfamily. Lipase family.</text>
</comment>
<dbReference type="Proteomes" id="UP000019118">
    <property type="component" value="Unassembled WGS sequence"/>
</dbReference>
<evidence type="ECO:0000313" key="9">
    <source>
        <dbReference type="EMBL" id="ENN79470.1"/>
    </source>
</evidence>
<reference evidence="10" key="2">
    <citation type="submission" date="2024-08" db="UniProtKB">
        <authorList>
            <consortium name="EnsemblMetazoa"/>
        </authorList>
    </citation>
    <scope>IDENTIFICATION</scope>
</reference>
<accession>N6UCS5</accession>
<dbReference type="EMBL" id="KB740694">
    <property type="protein sequence ID" value="ENN79470.1"/>
    <property type="molecule type" value="Genomic_DNA"/>
</dbReference>
<dbReference type="PANTHER" id="PTHR11005">
    <property type="entry name" value="LYSOSOMAL ACID LIPASE-RELATED"/>
    <property type="match status" value="1"/>
</dbReference>
<evidence type="ECO:0000256" key="1">
    <source>
        <dbReference type="ARBA" id="ARBA00010701"/>
    </source>
</evidence>
<evidence type="ECO:0000313" key="11">
    <source>
        <dbReference type="Proteomes" id="UP000019118"/>
    </source>
</evidence>
<evidence type="ECO:0000256" key="3">
    <source>
        <dbReference type="ARBA" id="ARBA00022801"/>
    </source>
</evidence>
<proteinExistence type="inferred from homology"/>
<keyword evidence="11" id="KW-1185">Reference proteome</keyword>
<feature type="domain" description="Partial AB-hydrolase lipase" evidence="8">
    <location>
        <begin position="35"/>
        <end position="91"/>
    </location>
</feature>
<feature type="active site" description="Charge relay system" evidence="7">
    <location>
        <position position="338"/>
    </location>
</feature>
<gene>
    <name evidence="10" type="primary">109534864</name>
    <name evidence="9" type="ORF">YQE_04114</name>
</gene>
<feature type="non-terminal residue" evidence="9">
    <location>
        <position position="1"/>
    </location>
</feature>
<keyword evidence="3" id="KW-0378">Hydrolase</keyword>
<evidence type="ECO:0000313" key="10">
    <source>
        <dbReference type="EnsemblMetazoa" id="XP_019756201.1"/>
    </source>
</evidence>
<evidence type="ECO:0000256" key="7">
    <source>
        <dbReference type="PIRSR" id="PIRSR000862-1"/>
    </source>
</evidence>
<keyword evidence="2" id="KW-0732">Signal</keyword>
<evidence type="ECO:0000256" key="2">
    <source>
        <dbReference type="ARBA" id="ARBA00022729"/>
    </source>
</evidence>